<dbReference type="PROSITE" id="PS51257">
    <property type="entry name" value="PROKAR_LIPOPROTEIN"/>
    <property type="match status" value="1"/>
</dbReference>
<evidence type="ECO:0000313" key="2">
    <source>
        <dbReference type="EMBL" id="MDC3984680.1"/>
    </source>
</evidence>
<sequence>MTHERMAKGLILLFFAAATLFAACGGEDPETAEDKYCNQRCDCNKCTEDELASCRDDKINQKDEAGDADCKDEYSTYLTCLTNDAACSDGDYDESVCFAEESDLDSCLNPAPTCNLANNGVCNEPAPKGDGLCAAGSDTKDCAIPTCPSAGDGYCDEPEGSGLCAEGSDPIDCGVPTCPSAGDGYCDEPEGTGLCAEGSDPIDCSAQTCQACYNYVLDPSAGSLCETSTSTYITFLDCACVSCADACATGVDVCDAYPISSTCLSCAQELCSSTLNTCISD</sequence>
<feature type="chain" id="PRO_5040960219" evidence="1">
    <location>
        <begin position="23"/>
        <end position="281"/>
    </location>
</feature>
<dbReference type="EMBL" id="JAGTJJ010000022">
    <property type="protein sequence ID" value="MDC3984680.1"/>
    <property type="molecule type" value="Genomic_DNA"/>
</dbReference>
<keyword evidence="3" id="KW-1185">Reference proteome</keyword>
<dbReference type="AlphaFoldDB" id="A0A9X4AVV7"/>
<name>A0A9X4AVV7_9BACT</name>
<evidence type="ECO:0000313" key="3">
    <source>
        <dbReference type="Proteomes" id="UP001151081"/>
    </source>
</evidence>
<dbReference type="Proteomes" id="UP001151081">
    <property type="component" value="Unassembled WGS sequence"/>
</dbReference>
<protein>
    <submittedName>
        <fullName evidence="2">Uncharacterized protein</fullName>
    </submittedName>
</protein>
<proteinExistence type="predicted"/>
<gene>
    <name evidence="2" type="ORF">KEG57_29635</name>
</gene>
<feature type="signal peptide" evidence="1">
    <location>
        <begin position="1"/>
        <end position="22"/>
    </location>
</feature>
<keyword evidence="1" id="KW-0732">Signal</keyword>
<accession>A0A9X4AVV7</accession>
<organism evidence="2 3">
    <name type="scientific">Polyangium jinanense</name>
    <dbReference type="NCBI Taxonomy" id="2829994"/>
    <lineage>
        <taxon>Bacteria</taxon>
        <taxon>Pseudomonadati</taxon>
        <taxon>Myxococcota</taxon>
        <taxon>Polyangia</taxon>
        <taxon>Polyangiales</taxon>
        <taxon>Polyangiaceae</taxon>
        <taxon>Polyangium</taxon>
    </lineage>
</organism>
<evidence type="ECO:0000256" key="1">
    <source>
        <dbReference type="SAM" id="SignalP"/>
    </source>
</evidence>
<comment type="caution">
    <text evidence="2">The sequence shown here is derived from an EMBL/GenBank/DDBJ whole genome shotgun (WGS) entry which is preliminary data.</text>
</comment>
<reference evidence="2 3" key="1">
    <citation type="submission" date="2021-04" db="EMBL/GenBank/DDBJ databases">
        <title>Genome analysis of Polyangium sp.</title>
        <authorList>
            <person name="Li Y."/>
            <person name="Wang J."/>
        </authorList>
    </citation>
    <scope>NUCLEOTIDE SEQUENCE [LARGE SCALE GENOMIC DNA]</scope>
    <source>
        <strain evidence="2 3">SDU14</strain>
    </source>
</reference>